<keyword evidence="1" id="KW-1133">Transmembrane helix</keyword>
<proteinExistence type="predicted"/>
<evidence type="ECO:0000256" key="1">
    <source>
        <dbReference type="SAM" id="Phobius"/>
    </source>
</evidence>
<evidence type="ECO:0000313" key="3">
    <source>
        <dbReference type="Proteomes" id="UP000198518"/>
    </source>
</evidence>
<dbReference type="AlphaFoldDB" id="A0A1I0P795"/>
<sequence length="59" mass="6101">MGDGPVSAVESVAFLVVMLGIVYIVVEALEAAPIGFQTQADDYIEDAAGGVDDVWSEVA</sequence>
<evidence type="ECO:0000313" key="2">
    <source>
        <dbReference type="EMBL" id="SEW10068.1"/>
    </source>
</evidence>
<dbReference type="STRING" id="355548.SAMN04487945_1448"/>
<keyword evidence="1" id="KW-0812">Transmembrane</keyword>
<keyword evidence="3" id="KW-1185">Reference proteome</keyword>
<reference evidence="2 3" key="1">
    <citation type="submission" date="2016-10" db="EMBL/GenBank/DDBJ databases">
        <authorList>
            <person name="de Groot N.N."/>
        </authorList>
    </citation>
    <scope>NUCLEOTIDE SEQUENCE [LARGE SCALE GENOMIC DNA]</scope>
    <source>
        <strain evidence="2 3">CGMCC 1.5337</strain>
    </source>
</reference>
<dbReference type="EMBL" id="FOJA01000001">
    <property type="protein sequence ID" value="SEW10068.1"/>
    <property type="molecule type" value="Genomic_DNA"/>
</dbReference>
<feature type="transmembrane region" description="Helical" evidence="1">
    <location>
        <begin position="6"/>
        <end position="26"/>
    </location>
</feature>
<gene>
    <name evidence="2" type="ORF">SAMN04487945_1448</name>
</gene>
<protein>
    <submittedName>
        <fullName evidence="2">Uncharacterized protein</fullName>
    </submittedName>
</protein>
<organism evidence="2 3">
    <name type="scientific">Halobacterium jilantaiense</name>
    <dbReference type="NCBI Taxonomy" id="355548"/>
    <lineage>
        <taxon>Archaea</taxon>
        <taxon>Methanobacteriati</taxon>
        <taxon>Methanobacteriota</taxon>
        <taxon>Stenosarchaea group</taxon>
        <taxon>Halobacteria</taxon>
        <taxon>Halobacteriales</taxon>
        <taxon>Halobacteriaceae</taxon>
        <taxon>Halobacterium</taxon>
    </lineage>
</organism>
<dbReference type="Proteomes" id="UP000198518">
    <property type="component" value="Unassembled WGS sequence"/>
</dbReference>
<accession>A0A1I0P795</accession>
<dbReference type="RefSeq" id="WP_089668671.1">
    <property type="nucleotide sequence ID" value="NZ_FOJA01000001.1"/>
</dbReference>
<keyword evidence="1" id="KW-0472">Membrane</keyword>
<name>A0A1I0P795_9EURY</name>